<dbReference type="InterPro" id="IPR001240">
    <property type="entry name" value="PRAI_dom"/>
</dbReference>
<dbReference type="PANTHER" id="PTHR42894:SF1">
    <property type="entry name" value="N-(5'-PHOSPHORIBOSYL)ANTHRANILATE ISOMERASE"/>
    <property type="match status" value="1"/>
</dbReference>
<gene>
    <name evidence="9 11" type="primary">trpF</name>
    <name evidence="11" type="ORF">prwr041_19380</name>
</gene>
<evidence type="ECO:0000256" key="1">
    <source>
        <dbReference type="ARBA" id="ARBA00001164"/>
    </source>
</evidence>
<dbReference type="Pfam" id="PF00697">
    <property type="entry name" value="PRAI"/>
    <property type="match status" value="1"/>
</dbReference>
<evidence type="ECO:0000256" key="6">
    <source>
        <dbReference type="ARBA" id="ARBA00022822"/>
    </source>
</evidence>
<evidence type="ECO:0000256" key="8">
    <source>
        <dbReference type="ARBA" id="ARBA00023235"/>
    </source>
</evidence>
<evidence type="ECO:0000313" key="12">
    <source>
        <dbReference type="Proteomes" id="UP001319045"/>
    </source>
</evidence>
<evidence type="ECO:0000256" key="5">
    <source>
        <dbReference type="ARBA" id="ARBA00022605"/>
    </source>
</evidence>
<accession>A0ABN6EM61</accession>
<evidence type="ECO:0000256" key="7">
    <source>
        <dbReference type="ARBA" id="ARBA00023141"/>
    </source>
</evidence>
<protein>
    <recommendedName>
        <fullName evidence="4 9">N-(5'-phosphoribosyl)anthranilate isomerase</fullName>
        <shortName evidence="9">PRAI</shortName>
        <ecNumber evidence="3 9">5.3.1.24</ecNumber>
    </recommendedName>
</protein>
<evidence type="ECO:0000313" key="11">
    <source>
        <dbReference type="EMBL" id="BCS86045.1"/>
    </source>
</evidence>
<proteinExistence type="inferred from homology"/>
<dbReference type="InterPro" id="IPR013785">
    <property type="entry name" value="Aldolase_TIM"/>
</dbReference>
<dbReference type="EMBL" id="AP024484">
    <property type="protein sequence ID" value="BCS86045.1"/>
    <property type="molecule type" value="Genomic_DNA"/>
</dbReference>
<dbReference type="HAMAP" id="MF_00135">
    <property type="entry name" value="PRAI"/>
    <property type="match status" value="1"/>
</dbReference>
<keyword evidence="7 9" id="KW-0057">Aromatic amino acid biosynthesis</keyword>
<sequence length="233" mass="26649">MIIKVCGMRNADNIRQVSELDIDLIGFIFWQKSSRYVRMISSKAGVLPDYSTERYRQLSEGNLVVATENKPKRVGIFVDDMPQNIVTRIYNYNLDYVQLHGNESVVMIDNLVKTIDPDIHKNIKIIKALSINTPDDIDRYKEYEGHVDLFLFDTKCDTVGGGGKHFDWSMLERYDGETPFLLSGGIGPEDVEQIKNFHHPKCVGIDINSRFETEPAMKDVDLLRTFISQLKGV</sequence>
<keyword evidence="6 9" id="KW-0822">Tryptophan biosynthesis</keyword>
<organism evidence="11 12">
    <name type="scientific">Prevotella herbatica</name>
    <dbReference type="NCBI Taxonomy" id="2801997"/>
    <lineage>
        <taxon>Bacteria</taxon>
        <taxon>Pseudomonadati</taxon>
        <taxon>Bacteroidota</taxon>
        <taxon>Bacteroidia</taxon>
        <taxon>Bacteroidales</taxon>
        <taxon>Prevotellaceae</taxon>
        <taxon>Prevotella</taxon>
    </lineage>
</organism>
<dbReference type="EC" id="5.3.1.24" evidence="3 9"/>
<comment type="similarity">
    <text evidence="9">Belongs to the TrpF family.</text>
</comment>
<feature type="domain" description="N-(5'phosphoribosyl) anthranilate isomerase (PRAI)" evidence="10">
    <location>
        <begin position="57"/>
        <end position="228"/>
    </location>
</feature>
<dbReference type="Proteomes" id="UP001319045">
    <property type="component" value="Chromosome"/>
</dbReference>
<comment type="pathway">
    <text evidence="2 9">Amino-acid biosynthesis; L-tryptophan biosynthesis; L-tryptophan from chorismate: step 3/5.</text>
</comment>
<keyword evidence="8 9" id="KW-0413">Isomerase</keyword>
<dbReference type="Gene3D" id="3.20.20.70">
    <property type="entry name" value="Aldolase class I"/>
    <property type="match status" value="1"/>
</dbReference>
<dbReference type="RefSeq" id="WP_207153639.1">
    <property type="nucleotide sequence ID" value="NZ_AP024484.1"/>
</dbReference>
<dbReference type="InterPro" id="IPR011060">
    <property type="entry name" value="RibuloseP-bd_barrel"/>
</dbReference>
<evidence type="ECO:0000256" key="4">
    <source>
        <dbReference type="ARBA" id="ARBA00022272"/>
    </source>
</evidence>
<dbReference type="SUPFAM" id="SSF51366">
    <property type="entry name" value="Ribulose-phoshate binding barrel"/>
    <property type="match status" value="1"/>
</dbReference>
<evidence type="ECO:0000259" key="10">
    <source>
        <dbReference type="Pfam" id="PF00697"/>
    </source>
</evidence>
<comment type="catalytic activity">
    <reaction evidence="1 9">
        <text>N-(5-phospho-beta-D-ribosyl)anthranilate = 1-(2-carboxyphenylamino)-1-deoxy-D-ribulose 5-phosphate</text>
        <dbReference type="Rhea" id="RHEA:21540"/>
        <dbReference type="ChEBI" id="CHEBI:18277"/>
        <dbReference type="ChEBI" id="CHEBI:58613"/>
        <dbReference type="EC" id="5.3.1.24"/>
    </reaction>
</comment>
<dbReference type="CDD" id="cd00405">
    <property type="entry name" value="PRAI"/>
    <property type="match status" value="1"/>
</dbReference>
<dbReference type="InterPro" id="IPR044643">
    <property type="entry name" value="TrpF_fam"/>
</dbReference>
<evidence type="ECO:0000256" key="9">
    <source>
        <dbReference type="HAMAP-Rule" id="MF_00135"/>
    </source>
</evidence>
<dbReference type="GO" id="GO:0016853">
    <property type="term" value="F:isomerase activity"/>
    <property type="evidence" value="ECO:0007669"/>
    <property type="project" value="UniProtKB-KW"/>
</dbReference>
<keyword evidence="5 9" id="KW-0028">Amino-acid biosynthesis</keyword>
<reference evidence="11 12" key="1">
    <citation type="journal article" date="2022" name="Int. J. Syst. Evol. Microbiol.">
        <title>Prevotella herbatica sp. nov., a plant polysaccharide-decomposing anaerobic bacterium isolated from a methanogenic reactor.</title>
        <authorList>
            <person name="Uek A."/>
            <person name="Tonouchi A."/>
            <person name="Kaku N."/>
            <person name="Ueki K."/>
        </authorList>
    </citation>
    <scope>NUCLEOTIDE SEQUENCE [LARGE SCALE GENOMIC DNA]</scope>
    <source>
        <strain evidence="11 12">WR041</strain>
    </source>
</reference>
<dbReference type="PANTHER" id="PTHR42894">
    <property type="entry name" value="N-(5'-PHOSPHORIBOSYL)ANTHRANILATE ISOMERASE"/>
    <property type="match status" value="1"/>
</dbReference>
<evidence type="ECO:0000256" key="2">
    <source>
        <dbReference type="ARBA" id="ARBA00004664"/>
    </source>
</evidence>
<keyword evidence="12" id="KW-1185">Reference proteome</keyword>
<name>A0ABN6EM61_9BACT</name>
<evidence type="ECO:0000256" key="3">
    <source>
        <dbReference type="ARBA" id="ARBA00012572"/>
    </source>
</evidence>